<keyword evidence="5" id="KW-1185">Reference proteome</keyword>
<evidence type="ECO:0000256" key="1">
    <source>
        <dbReference type="SAM" id="SignalP"/>
    </source>
</evidence>
<dbReference type="InterPro" id="IPR026444">
    <property type="entry name" value="Secre_tail"/>
</dbReference>
<evidence type="ECO:0000259" key="3">
    <source>
        <dbReference type="Pfam" id="PF19081"/>
    </source>
</evidence>
<protein>
    <submittedName>
        <fullName evidence="4">T9SS type A sorting domain-containing protein</fullName>
    </submittedName>
</protein>
<dbReference type="InterPro" id="IPR044023">
    <property type="entry name" value="Ig_7"/>
</dbReference>
<sequence length="630" mass="67302">MYLNFKNSLKSFLLGCVSLLFSSLVFAQGTATSANINIPTATVCSGSGASLTATTGLSSPTFKWYSDASLSTLLYTGATYKTDVLSITTTYYVTVQNATTLPNTTDPKTVTVAVNTNCGSTTPSDCAATGSLLYLDDFGGDNASATNIGPKLPSGQTTLGYIGNINSGNPGNGQYTLTKGWGSTPPSPLAAWQSKMDDHTFPNNLSKGYFMCVNASATPDKFYDHTITGICPNTSQLYFSIWAANLVKSGVTASPDDPSFRFEISDPSTSTVLTNFITGPLPRQSNNNVIWGNYGFSFPVPAGVSSVELKIYNNTSGGNGNDFALDDIAIYGCFPPITIPTIDGTSTPYCTNSSMTLTTTFVDNGSLGANLSYQWYYSPSQNETSWNTWTPIAGATSSSYTNPSPQAGYYRVVVGDAINISARNFNCVSASPASAVNVQPCSLPLTLLSFEASHSGNDNILNWTTTSEINVRSHIVEYSRDAVNFAPIATIPATGNEFSGNQKYQYIQRNVEGNAWYRLESIDIDGKYTYSNVVMVAAVQSNAQSCLTSKSIYPAPFTTTLHLNLYSCKAKNAIINIINTSGVIVKEEKILLSQGTSTYNLSNLGSLAAGVYMIKISTESESVVMKTMKQ</sequence>
<dbReference type="NCBIfam" id="TIGR04183">
    <property type="entry name" value="Por_Secre_tail"/>
    <property type="match status" value="1"/>
</dbReference>
<organism evidence="4 5">
    <name type="scientific">Pinibacter soli</name>
    <dbReference type="NCBI Taxonomy" id="3044211"/>
    <lineage>
        <taxon>Bacteria</taxon>
        <taxon>Pseudomonadati</taxon>
        <taxon>Bacteroidota</taxon>
        <taxon>Chitinophagia</taxon>
        <taxon>Chitinophagales</taxon>
        <taxon>Chitinophagaceae</taxon>
        <taxon>Pinibacter</taxon>
    </lineage>
</organism>
<name>A0ABT6RFW3_9BACT</name>
<comment type="caution">
    <text evidence="4">The sequence shown here is derived from an EMBL/GenBank/DDBJ whole genome shotgun (WGS) entry which is preliminary data.</text>
</comment>
<dbReference type="EMBL" id="JASBRG010000007">
    <property type="protein sequence ID" value="MDI3321455.1"/>
    <property type="molecule type" value="Genomic_DNA"/>
</dbReference>
<dbReference type="Gene3D" id="2.60.40.2700">
    <property type="match status" value="1"/>
</dbReference>
<keyword evidence="1" id="KW-0732">Signal</keyword>
<feature type="domain" description="Ig-like" evidence="3">
    <location>
        <begin position="39"/>
        <end position="113"/>
    </location>
</feature>
<evidence type="ECO:0000313" key="5">
    <source>
        <dbReference type="Proteomes" id="UP001226434"/>
    </source>
</evidence>
<dbReference type="Pfam" id="PF18962">
    <property type="entry name" value="Por_Secre_tail"/>
    <property type="match status" value="1"/>
</dbReference>
<reference evidence="4 5" key="1">
    <citation type="submission" date="2023-05" db="EMBL/GenBank/DDBJ databases">
        <title>Genome sequence of Pinibacter sp. MAH-24.</title>
        <authorList>
            <person name="Huq M.A."/>
        </authorList>
    </citation>
    <scope>NUCLEOTIDE SEQUENCE [LARGE SCALE GENOMIC DNA]</scope>
    <source>
        <strain evidence="4 5">MAH-24</strain>
    </source>
</reference>
<evidence type="ECO:0000259" key="2">
    <source>
        <dbReference type="Pfam" id="PF18962"/>
    </source>
</evidence>
<feature type="domain" description="Secretion system C-terminal sorting" evidence="2">
    <location>
        <begin position="552"/>
        <end position="626"/>
    </location>
</feature>
<feature type="signal peptide" evidence="1">
    <location>
        <begin position="1"/>
        <end position="27"/>
    </location>
</feature>
<feature type="chain" id="PRO_5046312592" evidence="1">
    <location>
        <begin position="28"/>
        <end position="630"/>
    </location>
</feature>
<evidence type="ECO:0000313" key="4">
    <source>
        <dbReference type="EMBL" id="MDI3321455.1"/>
    </source>
</evidence>
<dbReference type="Pfam" id="PF19081">
    <property type="entry name" value="Ig_7"/>
    <property type="match status" value="1"/>
</dbReference>
<proteinExistence type="predicted"/>
<dbReference type="Proteomes" id="UP001226434">
    <property type="component" value="Unassembled WGS sequence"/>
</dbReference>
<dbReference type="RefSeq" id="WP_282335565.1">
    <property type="nucleotide sequence ID" value="NZ_JASBRG010000007.1"/>
</dbReference>
<accession>A0ABT6RFW3</accession>
<gene>
    <name evidence="4" type="ORF">QJ048_16795</name>
</gene>